<dbReference type="PRINTS" id="PR00502">
    <property type="entry name" value="NUDIXFAMILY"/>
</dbReference>
<dbReference type="Pfam" id="PF00293">
    <property type="entry name" value="NUDIX"/>
    <property type="match status" value="1"/>
</dbReference>
<evidence type="ECO:0000259" key="4">
    <source>
        <dbReference type="PROSITE" id="PS51462"/>
    </source>
</evidence>
<dbReference type="GO" id="GO:0016787">
    <property type="term" value="F:hydrolase activity"/>
    <property type="evidence" value="ECO:0007669"/>
    <property type="project" value="UniProtKB-KW"/>
</dbReference>
<dbReference type="InterPro" id="IPR020476">
    <property type="entry name" value="Nudix_hydrolase"/>
</dbReference>
<reference evidence="5" key="1">
    <citation type="submission" date="2020-06" db="EMBL/GenBank/DDBJ databases">
        <title>Novel chitinolytic bacterium.</title>
        <authorList>
            <person name="Ungkulpasvich U."/>
            <person name="Kosugi A."/>
            <person name="Uke A."/>
        </authorList>
    </citation>
    <scope>NUCLEOTIDE SEQUENCE</scope>
    <source>
        <strain evidence="5">UUS1-1</strain>
    </source>
</reference>
<feature type="domain" description="Nudix hydrolase" evidence="4">
    <location>
        <begin position="27"/>
        <end position="152"/>
    </location>
</feature>
<dbReference type="InterPro" id="IPR015797">
    <property type="entry name" value="NUDIX_hydrolase-like_dom_sf"/>
</dbReference>
<dbReference type="PROSITE" id="PS51462">
    <property type="entry name" value="NUDIX"/>
    <property type="match status" value="1"/>
</dbReference>
<evidence type="ECO:0000313" key="6">
    <source>
        <dbReference type="Proteomes" id="UP000657177"/>
    </source>
</evidence>
<dbReference type="Proteomes" id="UP000657177">
    <property type="component" value="Unassembled WGS sequence"/>
</dbReference>
<evidence type="ECO:0000313" key="5">
    <source>
        <dbReference type="EMBL" id="MBA2133459.1"/>
    </source>
</evidence>
<comment type="caution">
    <text evidence="5">The sequence shown here is derived from an EMBL/GenBank/DDBJ whole genome shotgun (WGS) entry which is preliminary data.</text>
</comment>
<dbReference type="PANTHER" id="PTHR43736:SF1">
    <property type="entry name" value="DIHYDRONEOPTERIN TRIPHOSPHATE DIPHOSPHATASE"/>
    <property type="match status" value="1"/>
</dbReference>
<dbReference type="InterPro" id="IPR000086">
    <property type="entry name" value="NUDIX_hydrolase_dom"/>
</dbReference>
<dbReference type="CDD" id="cd03673">
    <property type="entry name" value="NUDIX_Ap6A_hydrolase"/>
    <property type="match status" value="1"/>
</dbReference>
<organism evidence="5 6">
    <name type="scientific">Capillibacterium thermochitinicola</name>
    <dbReference type="NCBI Taxonomy" id="2699427"/>
    <lineage>
        <taxon>Bacteria</taxon>
        <taxon>Bacillati</taxon>
        <taxon>Bacillota</taxon>
        <taxon>Capillibacterium</taxon>
    </lineage>
</organism>
<dbReference type="AlphaFoldDB" id="A0A8J6LM94"/>
<dbReference type="PROSITE" id="PS00893">
    <property type="entry name" value="NUDIX_BOX"/>
    <property type="match status" value="1"/>
</dbReference>
<evidence type="ECO:0000256" key="3">
    <source>
        <dbReference type="RuleBase" id="RU003476"/>
    </source>
</evidence>
<dbReference type="RefSeq" id="WP_181339925.1">
    <property type="nucleotide sequence ID" value="NZ_JAAKDE010000015.1"/>
</dbReference>
<gene>
    <name evidence="5" type="ORF">G5B42_07890</name>
</gene>
<accession>A0A8J6LM94</accession>
<keyword evidence="6" id="KW-1185">Reference proteome</keyword>
<comment type="similarity">
    <text evidence="1 3">Belongs to the Nudix hydrolase family.</text>
</comment>
<evidence type="ECO:0000256" key="2">
    <source>
        <dbReference type="ARBA" id="ARBA00022801"/>
    </source>
</evidence>
<name>A0A8J6LM94_9FIRM</name>
<sequence>MRRLEPFWGCPAPDRENEGEVRIILPEKIICAGGVVFKDDKIVSLRRKNGVWLMPKGHVEPGETLEETAVREVWEETGLVARVEAPLGVTEYSYTEEGTLFRKKVFWFYMEAYGGELQPEKEMFTDIRLLAFNELGLLSFEADRKLAAKAFHRYRKDCCPQGNPPGCGLCD</sequence>
<keyword evidence="2 3" id="KW-0378">Hydrolase</keyword>
<proteinExistence type="inferred from homology"/>
<protein>
    <submittedName>
        <fullName evidence="5">NUDIX hydrolase</fullName>
    </submittedName>
</protein>
<dbReference type="Gene3D" id="3.90.79.10">
    <property type="entry name" value="Nucleoside Triphosphate Pyrophosphohydrolase"/>
    <property type="match status" value="1"/>
</dbReference>
<dbReference type="EMBL" id="JAAKDE010000015">
    <property type="protein sequence ID" value="MBA2133459.1"/>
    <property type="molecule type" value="Genomic_DNA"/>
</dbReference>
<dbReference type="InterPro" id="IPR020084">
    <property type="entry name" value="NUDIX_hydrolase_CS"/>
</dbReference>
<dbReference type="PANTHER" id="PTHR43736">
    <property type="entry name" value="ADP-RIBOSE PYROPHOSPHATASE"/>
    <property type="match status" value="1"/>
</dbReference>
<dbReference type="SUPFAM" id="SSF55811">
    <property type="entry name" value="Nudix"/>
    <property type="match status" value="1"/>
</dbReference>
<evidence type="ECO:0000256" key="1">
    <source>
        <dbReference type="ARBA" id="ARBA00005582"/>
    </source>
</evidence>